<dbReference type="PANTHER" id="PTHR33087:SF46">
    <property type="entry name" value="OS07G0539200 PROTEIN"/>
    <property type="match status" value="1"/>
</dbReference>
<gene>
    <name evidence="2" type="ORF">E2562_031810</name>
</gene>
<comment type="caution">
    <text evidence="2">The sequence shown here is derived from an EMBL/GenBank/DDBJ whole genome shotgun (WGS) entry which is preliminary data.</text>
</comment>
<protein>
    <recommendedName>
        <fullName evidence="4">DUF4283 domain-containing protein</fullName>
    </recommendedName>
</protein>
<dbReference type="OrthoDB" id="682567at2759"/>
<organism evidence="2 3">
    <name type="scientific">Oryza meyeriana var. granulata</name>
    <dbReference type="NCBI Taxonomy" id="110450"/>
    <lineage>
        <taxon>Eukaryota</taxon>
        <taxon>Viridiplantae</taxon>
        <taxon>Streptophyta</taxon>
        <taxon>Embryophyta</taxon>
        <taxon>Tracheophyta</taxon>
        <taxon>Spermatophyta</taxon>
        <taxon>Magnoliopsida</taxon>
        <taxon>Liliopsida</taxon>
        <taxon>Poales</taxon>
        <taxon>Poaceae</taxon>
        <taxon>BOP clade</taxon>
        <taxon>Oryzoideae</taxon>
        <taxon>Oryzeae</taxon>
        <taxon>Oryzinae</taxon>
        <taxon>Oryza</taxon>
        <taxon>Oryza meyeriana</taxon>
    </lineage>
</organism>
<dbReference type="InterPro" id="IPR053253">
    <property type="entry name" value="Sex_diff_modulator"/>
</dbReference>
<keyword evidence="3" id="KW-1185">Reference proteome</keyword>
<proteinExistence type="predicted"/>
<accession>A0A6G1EC06</accession>
<name>A0A6G1EC06_9ORYZ</name>
<dbReference type="Proteomes" id="UP000479710">
    <property type="component" value="Unassembled WGS sequence"/>
</dbReference>
<evidence type="ECO:0000256" key="1">
    <source>
        <dbReference type="SAM" id="MobiDB-lite"/>
    </source>
</evidence>
<reference evidence="2 3" key="1">
    <citation type="submission" date="2019-11" db="EMBL/GenBank/DDBJ databases">
        <title>Whole genome sequence of Oryza granulata.</title>
        <authorList>
            <person name="Li W."/>
        </authorList>
    </citation>
    <scope>NUCLEOTIDE SEQUENCE [LARGE SCALE GENOMIC DNA]</scope>
    <source>
        <strain evidence="3">cv. Menghai</strain>
        <tissue evidence="2">Leaf</tissue>
    </source>
</reference>
<feature type="region of interest" description="Disordered" evidence="1">
    <location>
        <begin position="209"/>
        <end position="228"/>
    </location>
</feature>
<evidence type="ECO:0008006" key="4">
    <source>
        <dbReference type="Google" id="ProtNLM"/>
    </source>
</evidence>
<sequence>MEDIRVGELDLCPDRSHCLLSWTAGDLVEAIHNRAGIQDHNLRVEVTSTKDFLITFCHWRDRDVVFRCSHDLFYNDVSISFKPWSRRSWAISSELFFFTKISLDGLSMHLWELEVAHNLVSELGRELRGLIPVDDAHCLGLFAWFKNPSDLPQLIDVEVPKRPKAMGSWRERTSSAPPGAPRSKPTLVYRVIIHMEEVLDPTLLHTSDVFPEDDSDDDDTVPRNAFSC</sequence>
<dbReference type="PANTHER" id="PTHR33087">
    <property type="entry name" value="OS07G0539200 PROTEIN"/>
    <property type="match status" value="1"/>
</dbReference>
<evidence type="ECO:0000313" key="3">
    <source>
        <dbReference type="Proteomes" id="UP000479710"/>
    </source>
</evidence>
<evidence type="ECO:0000313" key="2">
    <source>
        <dbReference type="EMBL" id="KAF0922318.1"/>
    </source>
</evidence>
<feature type="compositionally biased region" description="Acidic residues" evidence="1">
    <location>
        <begin position="210"/>
        <end position="219"/>
    </location>
</feature>
<dbReference type="AlphaFoldDB" id="A0A6G1EC06"/>
<dbReference type="EMBL" id="SPHZ02000004">
    <property type="protein sequence ID" value="KAF0922318.1"/>
    <property type="molecule type" value="Genomic_DNA"/>
</dbReference>